<accession>F4BU32</accession>
<gene>
    <name evidence="1" type="ordered locus">MCON_1600</name>
</gene>
<protein>
    <submittedName>
        <fullName evidence="1">Uncharacterized protein</fullName>
    </submittedName>
</protein>
<dbReference type="KEGG" id="mcj:MCON_1600"/>
<evidence type="ECO:0000313" key="1">
    <source>
        <dbReference type="EMBL" id="AEB68230.1"/>
    </source>
</evidence>
<dbReference type="HOGENOM" id="CLU_3113043_0_0_2"/>
<keyword evidence="2" id="KW-1185">Reference proteome</keyword>
<reference evidence="1 2" key="1">
    <citation type="journal article" date="2011" name="J. Bacteriol.">
        <title>Complete genome sequence of Methanosaeta concilii, a specialist in aceticlastic methanogenesis.</title>
        <authorList>
            <person name="Barber R.D."/>
            <person name="Zhang L."/>
            <person name="Harnack M."/>
            <person name="Olson M.V."/>
            <person name="Kaul R."/>
            <person name="Ingram-Smith C."/>
            <person name="Smith K.S."/>
        </authorList>
    </citation>
    <scope>NUCLEOTIDE SEQUENCE [LARGE SCALE GENOMIC DNA]</scope>
    <source>
        <strain evidence="2">ATCC 5969 / DSM 3671 / JCM 10134 / NBRC 103675 / OCM 69 / GP-6</strain>
    </source>
</reference>
<dbReference type="InParanoid" id="F4BU32"/>
<name>F4BU32_METSG</name>
<dbReference type="AlphaFoldDB" id="F4BU32"/>
<dbReference type="EMBL" id="CP002565">
    <property type="protein sequence ID" value="AEB68230.1"/>
    <property type="molecule type" value="Genomic_DNA"/>
</dbReference>
<proteinExistence type="predicted"/>
<sequence length="50" mass="6038">MLEEIYLLLLLSGDDFSRRHLQPNAQHDNYLFVFDKFNEIGENFLINKCY</sequence>
<evidence type="ECO:0000313" key="2">
    <source>
        <dbReference type="Proteomes" id="UP000007807"/>
    </source>
</evidence>
<organism evidence="1 2">
    <name type="scientific">Methanothrix soehngenii (strain ATCC 5969 / DSM 3671 / JCM 10134 / NBRC 103675 / OCM 69 / GP-6)</name>
    <name type="common">Methanosaeta concilii</name>
    <dbReference type="NCBI Taxonomy" id="990316"/>
    <lineage>
        <taxon>Archaea</taxon>
        <taxon>Methanobacteriati</taxon>
        <taxon>Methanobacteriota</taxon>
        <taxon>Stenosarchaea group</taxon>
        <taxon>Methanomicrobia</taxon>
        <taxon>Methanotrichales</taxon>
        <taxon>Methanotrichaceae</taxon>
        <taxon>Methanothrix</taxon>
    </lineage>
</organism>
<dbReference type="Proteomes" id="UP000007807">
    <property type="component" value="Chromosome"/>
</dbReference>